<dbReference type="InterPro" id="IPR017970">
    <property type="entry name" value="Homeobox_CS"/>
</dbReference>
<dbReference type="SMART" id="SM00389">
    <property type="entry name" value="HOX"/>
    <property type="match status" value="1"/>
</dbReference>
<dbReference type="STRING" id="151549.A0A4C2AEA3"/>
<evidence type="ECO:0000256" key="5">
    <source>
        <dbReference type="PROSITE-ProRule" id="PRU00108"/>
    </source>
</evidence>
<dbReference type="Proteomes" id="UP000299102">
    <property type="component" value="Unassembled WGS sequence"/>
</dbReference>
<dbReference type="InterPro" id="IPR009057">
    <property type="entry name" value="Homeodomain-like_sf"/>
</dbReference>
<reference evidence="8 9" key="1">
    <citation type="journal article" date="2019" name="Commun. Biol.">
        <title>The bagworm genome reveals a unique fibroin gene that provides high tensile strength.</title>
        <authorList>
            <person name="Kono N."/>
            <person name="Nakamura H."/>
            <person name="Ohtoshi R."/>
            <person name="Tomita M."/>
            <person name="Numata K."/>
            <person name="Arakawa K."/>
        </authorList>
    </citation>
    <scope>NUCLEOTIDE SEQUENCE [LARGE SCALE GENOMIC DNA]</scope>
</reference>
<organism evidence="8 9">
    <name type="scientific">Eumeta variegata</name>
    <name type="common">Bagworm moth</name>
    <name type="synonym">Eumeta japonica</name>
    <dbReference type="NCBI Taxonomy" id="151549"/>
    <lineage>
        <taxon>Eukaryota</taxon>
        <taxon>Metazoa</taxon>
        <taxon>Ecdysozoa</taxon>
        <taxon>Arthropoda</taxon>
        <taxon>Hexapoda</taxon>
        <taxon>Insecta</taxon>
        <taxon>Pterygota</taxon>
        <taxon>Neoptera</taxon>
        <taxon>Endopterygota</taxon>
        <taxon>Lepidoptera</taxon>
        <taxon>Glossata</taxon>
        <taxon>Ditrysia</taxon>
        <taxon>Tineoidea</taxon>
        <taxon>Psychidae</taxon>
        <taxon>Oiketicinae</taxon>
        <taxon>Eumeta</taxon>
    </lineage>
</organism>
<dbReference type="GO" id="GO:0005634">
    <property type="term" value="C:nucleus"/>
    <property type="evidence" value="ECO:0007669"/>
    <property type="project" value="UniProtKB-SubCell"/>
</dbReference>
<dbReference type="GO" id="GO:0003677">
    <property type="term" value="F:DNA binding"/>
    <property type="evidence" value="ECO:0007669"/>
    <property type="project" value="UniProtKB-UniRule"/>
</dbReference>
<dbReference type="PROSITE" id="PS50071">
    <property type="entry name" value="HOMEOBOX_2"/>
    <property type="match status" value="1"/>
</dbReference>
<dbReference type="PROSITE" id="PS00027">
    <property type="entry name" value="HOMEOBOX_1"/>
    <property type="match status" value="1"/>
</dbReference>
<keyword evidence="4 5" id="KW-0539">Nucleus</keyword>
<dbReference type="PANTHER" id="PTHR21581:SF6">
    <property type="entry name" value="TRAFFICKING PROTEIN PARTICLE COMPLEX SUBUNIT 12"/>
    <property type="match status" value="1"/>
</dbReference>
<dbReference type="GO" id="GO:0005794">
    <property type="term" value="C:Golgi apparatus"/>
    <property type="evidence" value="ECO:0007669"/>
    <property type="project" value="TreeGrafter"/>
</dbReference>
<dbReference type="InterPro" id="IPR008422">
    <property type="entry name" value="KN_HD"/>
</dbReference>
<comment type="caution">
    <text evidence="8">The sequence shown here is derived from an EMBL/GenBank/DDBJ whole genome shotgun (WGS) entry which is preliminary data.</text>
</comment>
<dbReference type="SUPFAM" id="SSF46689">
    <property type="entry name" value="Homeodomain-like"/>
    <property type="match status" value="1"/>
</dbReference>
<dbReference type="GO" id="GO:0048646">
    <property type="term" value="P:anatomical structure formation involved in morphogenesis"/>
    <property type="evidence" value="ECO:0007669"/>
    <property type="project" value="UniProtKB-ARBA"/>
</dbReference>
<sequence length="361" mass="40020">MDTTLSSSLNGGDLDSTSSGGASSDNSAANQDNMHSPISYGSLFLPNSGYRGNISCKTVLHLDKFSPYATDKELDRRFHDITNDYDKSPPPTATTSPIYPTINGLIFDSGIGVGSLQSDLNASNALSNLNRSSAAAINGTGLLSNITGSHNSAGNIQMDRKFCNSPPIRKKSQRFEGLLSDESLSHADEKKTLADRTGLTLTQVSNWFKNRRQRDRTPQQRPAAVNLTGRLLTIYGQGYGRSGQPAKHSPHSLQLWFTRLALLAKLGEFELLQQEAEPFEQLNKPDVFYEFYPEMYPNKCGSIACFSFRLLIAEMPIYLDRSDLNKEERRALFSAWGRIYLQIGDIFGAEQKFAEARRLLK</sequence>
<accession>A0A4C2AEA3</accession>
<feature type="domain" description="Homeobox" evidence="7">
    <location>
        <begin position="188"/>
        <end position="218"/>
    </location>
</feature>
<dbReference type="Gene3D" id="1.10.10.60">
    <property type="entry name" value="Homeodomain-like"/>
    <property type="match status" value="1"/>
</dbReference>
<feature type="compositionally biased region" description="Low complexity" evidence="6">
    <location>
        <begin position="1"/>
        <end position="30"/>
    </location>
</feature>
<dbReference type="PANTHER" id="PTHR21581">
    <property type="entry name" value="D-ALANYL-D-ALANINE CARBOXYPEPTIDASE"/>
    <property type="match status" value="1"/>
</dbReference>
<keyword evidence="2 5" id="KW-0238">DNA-binding</keyword>
<gene>
    <name evidence="8" type="primary">Trappc12</name>
    <name evidence="8" type="ORF">EVAR_69914_1</name>
</gene>
<keyword evidence="3 5" id="KW-0371">Homeobox</keyword>
<feature type="DNA-binding region" description="Homeobox" evidence="5">
    <location>
        <begin position="190"/>
        <end position="219"/>
    </location>
</feature>
<dbReference type="GO" id="GO:0030008">
    <property type="term" value="C:TRAPP complex"/>
    <property type="evidence" value="ECO:0007669"/>
    <property type="project" value="TreeGrafter"/>
</dbReference>
<dbReference type="CDD" id="cd00086">
    <property type="entry name" value="homeodomain"/>
    <property type="match status" value="1"/>
</dbReference>
<evidence type="ECO:0000256" key="6">
    <source>
        <dbReference type="SAM" id="MobiDB-lite"/>
    </source>
</evidence>
<protein>
    <submittedName>
        <fullName evidence="8">Trafficking protein particle complex subunit 12</fullName>
    </submittedName>
</protein>
<dbReference type="Pfam" id="PF05920">
    <property type="entry name" value="Homeobox_KN"/>
    <property type="match status" value="1"/>
</dbReference>
<dbReference type="GO" id="GO:0009887">
    <property type="term" value="P:animal organ morphogenesis"/>
    <property type="evidence" value="ECO:0007669"/>
    <property type="project" value="UniProtKB-ARBA"/>
</dbReference>
<keyword evidence="9" id="KW-1185">Reference proteome</keyword>
<evidence type="ECO:0000256" key="3">
    <source>
        <dbReference type="ARBA" id="ARBA00023155"/>
    </source>
</evidence>
<dbReference type="GO" id="GO:0000981">
    <property type="term" value="F:DNA-binding transcription factor activity, RNA polymerase II-specific"/>
    <property type="evidence" value="ECO:0007669"/>
    <property type="project" value="InterPro"/>
</dbReference>
<dbReference type="InterPro" id="IPR001356">
    <property type="entry name" value="HD"/>
</dbReference>
<evidence type="ECO:0000256" key="1">
    <source>
        <dbReference type="ARBA" id="ARBA00004123"/>
    </source>
</evidence>
<evidence type="ECO:0000313" key="9">
    <source>
        <dbReference type="Proteomes" id="UP000299102"/>
    </source>
</evidence>
<proteinExistence type="predicted"/>
<evidence type="ECO:0000259" key="7">
    <source>
        <dbReference type="PROSITE" id="PS50071"/>
    </source>
</evidence>
<dbReference type="EMBL" id="BGZK01002947">
    <property type="protein sequence ID" value="GBP97519.1"/>
    <property type="molecule type" value="Genomic_DNA"/>
</dbReference>
<feature type="non-terminal residue" evidence="8">
    <location>
        <position position="361"/>
    </location>
</feature>
<dbReference type="AlphaFoldDB" id="A0A4C2AEA3"/>
<feature type="region of interest" description="Disordered" evidence="6">
    <location>
        <begin position="1"/>
        <end position="33"/>
    </location>
</feature>
<dbReference type="OrthoDB" id="428342at2759"/>
<evidence type="ECO:0000256" key="4">
    <source>
        <dbReference type="ARBA" id="ARBA00023242"/>
    </source>
</evidence>
<dbReference type="GO" id="GO:0001654">
    <property type="term" value="P:eye development"/>
    <property type="evidence" value="ECO:0007669"/>
    <property type="project" value="UniProtKB-ARBA"/>
</dbReference>
<name>A0A4C2AEA3_EUMVA</name>
<comment type="subcellular location">
    <subcellularLocation>
        <location evidence="1 5">Nucleus</location>
    </subcellularLocation>
</comment>
<evidence type="ECO:0000256" key="2">
    <source>
        <dbReference type="ARBA" id="ARBA00023125"/>
    </source>
</evidence>
<evidence type="ECO:0000313" key="8">
    <source>
        <dbReference type="EMBL" id="GBP97519.1"/>
    </source>
</evidence>